<evidence type="ECO:0000313" key="2">
    <source>
        <dbReference type="Proteomes" id="UP000824150"/>
    </source>
</evidence>
<dbReference type="AlphaFoldDB" id="A0A9E2KN38"/>
<dbReference type="SUPFAM" id="SSF143744">
    <property type="entry name" value="GlcG-like"/>
    <property type="match status" value="1"/>
</dbReference>
<organism evidence="1 2">
    <name type="scientific">Candidatus Anaerobiospirillum merdipullorum</name>
    <dbReference type="NCBI Taxonomy" id="2838450"/>
    <lineage>
        <taxon>Bacteria</taxon>
        <taxon>Pseudomonadati</taxon>
        <taxon>Pseudomonadota</taxon>
        <taxon>Gammaproteobacteria</taxon>
        <taxon>Aeromonadales</taxon>
        <taxon>Succinivibrionaceae</taxon>
        <taxon>Anaerobiospirillum</taxon>
    </lineage>
</organism>
<dbReference type="Pfam" id="PF03928">
    <property type="entry name" value="HbpS-like"/>
    <property type="match status" value="1"/>
</dbReference>
<dbReference type="InterPro" id="IPR005624">
    <property type="entry name" value="PduO/GlcC-like"/>
</dbReference>
<dbReference type="InterPro" id="IPR038084">
    <property type="entry name" value="PduO/GlcC-like_sf"/>
</dbReference>
<proteinExistence type="predicted"/>
<sequence length="163" mass="18351">MEEVGQEKIISTLLMQEERLRLASFDAKLAFSLGCYLAECCLKDKLDMAIAIRRLNGQILFQYMTEGTALSNQIWMQRKFNTVSFCGHSSLYMWAQDKTPASQGLDERDYAFCGGGFPLCLQSGAFVGVLTVSNLPHIQDHNFMVRHLSDFLQVTDVPLITLS</sequence>
<dbReference type="Gene3D" id="3.30.450.150">
    <property type="entry name" value="Haem-degrading domain"/>
    <property type="match status" value="1"/>
</dbReference>
<evidence type="ECO:0000313" key="1">
    <source>
        <dbReference type="EMBL" id="MBU3826538.1"/>
    </source>
</evidence>
<dbReference type="Proteomes" id="UP000824150">
    <property type="component" value="Unassembled WGS sequence"/>
</dbReference>
<reference evidence="1" key="2">
    <citation type="submission" date="2021-04" db="EMBL/GenBank/DDBJ databases">
        <authorList>
            <person name="Gilroy R."/>
        </authorList>
    </citation>
    <scope>NUCLEOTIDE SEQUENCE</scope>
    <source>
        <strain evidence="1">687</strain>
    </source>
</reference>
<comment type="caution">
    <text evidence="1">The sequence shown here is derived from an EMBL/GenBank/DDBJ whole genome shotgun (WGS) entry which is preliminary data.</text>
</comment>
<dbReference type="PANTHER" id="PTHR28255">
    <property type="match status" value="1"/>
</dbReference>
<dbReference type="PANTHER" id="PTHR28255:SF1">
    <property type="entry name" value="UPF0303 PROTEIN YBR137W"/>
    <property type="match status" value="1"/>
</dbReference>
<dbReference type="InterPro" id="IPR010371">
    <property type="entry name" value="YBR137W-like"/>
</dbReference>
<reference evidence="1" key="1">
    <citation type="journal article" date="2021" name="PeerJ">
        <title>Extensive microbial diversity within the chicken gut microbiome revealed by metagenomics and culture.</title>
        <authorList>
            <person name="Gilroy R."/>
            <person name="Ravi A."/>
            <person name="Getino M."/>
            <person name="Pursley I."/>
            <person name="Horton D.L."/>
            <person name="Alikhan N.F."/>
            <person name="Baker D."/>
            <person name="Gharbi K."/>
            <person name="Hall N."/>
            <person name="Watson M."/>
            <person name="Adriaenssens E.M."/>
            <person name="Foster-Nyarko E."/>
            <person name="Jarju S."/>
            <person name="Secka A."/>
            <person name="Antonio M."/>
            <person name="Oren A."/>
            <person name="Chaudhuri R.R."/>
            <person name="La Ragione R."/>
            <person name="Hildebrand F."/>
            <person name="Pallen M.J."/>
        </authorList>
    </citation>
    <scope>NUCLEOTIDE SEQUENCE</scope>
    <source>
        <strain evidence="1">687</strain>
    </source>
</reference>
<dbReference type="EMBL" id="JAHLFG010000037">
    <property type="protein sequence ID" value="MBU3826538.1"/>
    <property type="molecule type" value="Genomic_DNA"/>
</dbReference>
<accession>A0A9E2KN38</accession>
<gene>
    <name evidence="1" type="ORF">IAA31_03510</name>
</gene>
<protein>
    <submittedName>
        <fullName evidence="1">Heme-binding protein</fullName>
    </submittedName>
</protein>
<name>A0A9E2KN38_9GAMM</name>